<keyword evidence="3" id="KW-1185">Reference proteome</keyword>
<dbReference type="EMBL" id="NQXA01000014">
    <property type="protein sequence ID" value="PHQ28390.1"/>
    <property type="molecule type" value="Genomic_DNA"/>
</dbReference>
<evidence type="ECO:0000313" key="2">
    <source>
        <dbReference type="EMBL" id="PHQ28390.1"/>
    </source>
</evidence>
<proteinExistence type="predicted"/>
<dbReference type="PANTHER" id="PTHR10098">
    <property type="entry name" value="RAPSYN-RELATED"/>
    <property type="match status" value="1"/>
</dbReference>
<gene>
    <name evidence="2" type="ORF">CJ305_14830</name>
</gene>
<dbReference type="OrthoDB" id="9771112at2"/>
<dbReference type="InterPro" id="IPR024983">
    <property type="entry name" value="CHAT_dom"/>
</dbReference>
<name>A0A2G1VP41_9FLAO</name>
<dbReference type="Proteomes" id="UP000229433">
    <property type="component" value="Unassembled WGS sequence"/>
</dbReference>
<dbReference type="PANTHER" id="PTHR10098:SF108">
    <property type="entry name" value="TETRATRICOPEPTIDE REPEAT PROTEIN 28"/>
    <property type="match status" value="1"/>
</dbReference>
<evidence type="ECO:0000313" key="3">
    <source>
        <dbReference type="Proteomes" id="UP000229433"/>
    </source>
</evidence>
<dbReference type="Pfam" id="PF12770">
    <property type="entry name" value="CHAT"/>
    <property type="match status" value="1"/>
</dbReference>
<accession>A0A2G1VP41</accession>
<evidence type="ECO:0000259" key="1">
    <source>
        <dbReference type="Pfam" id="PF12770"/>
    </source>
</evidence>
<feature type="domain" description="CHAT" evidence="1">
    <location>
        <begin position="280"/>
        <end position="610"/>
    </location>
</feature>
<comment type="caution">
    <text evidence="2">The sequence shown here is derived from an EMBL/GenBank/DDBJ whole genome shotgun (WGS) entry which is preliminary data.</text>
</comment>
<dbReference type="AlphaFoldDB" id="A0A2G1VP41"/>
<protein>
    <recommendedName>
        <fullName evidence="1">CHAT domain-containing protein</fullName>
    </recommendedName>
</protein>
<sequence length="611" mass="70059">MQSLESQIALIEESVGKDTQIYLVKLRALGKLYLKEQDYENAVAIYLKSNVGLLKQIEQIFQFTGESQKQKYLQSLTEYFNEILSLSDELTIEHPELIISALNCILTIKGLVLNSSKAVIRSLEYSKEPEVLNQLELFKTYNDSIARLHELPYGAYTFLIQDLEKERDAIGAALNRLYYDGKANEPKFLKDWKVIQRKLNTSEIAIEFARSPVLDDETGQTIDEQYVAFLIKREWTNPRRINVFRLEDFKTLFNTSPQELFASRGSRVAINKTKALNYERAYDLIWGNIAPFLEGINHIYYAPDGILHQVPFAALTTRVDSSLSHKYDLTQLVNTSDIKSAKGLITIESAILYGGINYNYPLEADQSGNYTYLRRQTNTEFDYTKNEDLVVSKWNFLPGTRTELDSIIRILKNEGLQFKSLTDENGTEAAFKHLNGDSPHLIHLATHGFFYNRALPRVVIQERHNNPYLYSDNKLMHSGLLFAGANFSWEYGSNPFEVENGILSALEISHLDLSNTKIAILSACETGLGFIEGSEGVYGLKRAFKMAGVDTLILSLWQVPDKETAEFMQLFYRFWITDKTTVHKAFRKAQQQMRVVYEKEPYKWAAFVLIE</sequence>
<organism evidence="2 3">
    <name type="scientific">Leeuwenhoekiella nanhaiensis</name>
    <dbReference type="NCBI Taxonomy" id="1655491"/>
    <lineage>
        <taxon>Bacteria</taxon>
        <taxon>Pseudomonadati</taxon>
        <taxon>Bacteroidota</taxon>
        <taxon>Flavobacteriia</taxon>
        <taxon>Flavobacteriales</taxon>
        <taxon>Flavobacteriaceae</taxon>
        <taxon>Leeuwenhoekiella</taxon>
    </lineage>
</organism>
<reference evidence="2 3" key="1">
    <citation type="submission" date="2017-08" db="EMBL/GenBank/DDBJ databases">
        <title>The whole genome shortgun sequences of strain Leeuwenhoekiella nanhaiensis G18 from the South China Sea.</title>
        <authorList>
            <person name="Liu Q."/>
        </authorList>
    </citation>
    <scope>NUCLEOTIDE SEQUENCE [LARGE SCALE GENOMIC DNA]</scope>
    <source>
        <strain evidence="2 3">G18</strain>
    </source>
</reference>